<proteinExistence type="predicted"/>
<dbReference type="Proteomes" id="UP000504603">
    <property type="component" value="Unplaced"/>
</dbReference>
<dbReference type="Gene3D" id="3.40.50.1820">
    <property type="entry name" value="alpha/beta hydrolase"/>
    <property type="match status" value="1"/>
</dbReference>
<dbReference type="InterPro" id="IPR036155">
    <property type="entry name" value="Crypto/Photolyase_N_sf"/>
</dbReference>
<dbReference type="InterPro" id="IPR029058">
    <property type="entry name" value="AB_hydrolase_fold"/>
</dbReference>
<dbReference type="PRINTS" id="PR00111">
    <property type="entry name" value="ABHYDROLASE"/>
</dbReference>
<protein>
    <submittedName>
        <fullName evidence="4">Uncharacterized protein LOC111026138 isoform X1</fullName>
    </submittedName>
</protein>
<dbReference type="PANTHER" id="PTHR47832">
    <property type="entry name" value="DNA PHOTOLYASE"/>
    <property type="match status" value="1"/>
</dbReference>
<accession>A0A6J1E553</accession>
<reference evidence="4" key="1">
    <citation type="submission" date="2025-08" db="UniProtKB">
        <authorList>
            <consortium name="RefSeq"/>
        </authorList>
    </citation>
    <scope>IDENTIFICATION</scope>
    <source>
        <strain evidence="4">OHB3-1</strain>
    </source>
</reference>
<dbReference type="PROSITE" id="PS51645">
    <property type="entry name" value="PHR_CRY_ALPHA_BETA"/>
    <property type="match status" value="1"/>
</dbReference>
<dbReference type="InterPro" id="IPR006050">
    <property type="entry name" value="DNA_photolyase_N"/>
</dbReference>
<dbReference type="SUPFAM" id="SSF52425">
    <property type="entry name" value="Cryptochrome/photolyase, N-terminal domain"/>
    <property type="match status" value="1"/>
</dbReference>
<dbReference type="KEGG" id="mcha:111026138"/>
<dbReference type="PANTHER" id="PTHR47832:SF1">
    <property type="entry name" value="DNA PHOTOLYASE"/>
    <property type="match status" value="1"/>
</dbReference>
<organism evidence="3 4">
    <name type="scientific">Momordica charantia</name>
    <name type="common">Bitter gourd</name>
    <name type="synonym">Balsam pear</name>
    <dbReference type="NCBI Taxonomy" id="3673"/>
    <lineage>
        <taxon>Eukaryota</taxon>
        <taxon>Viridiplantae</taxon>
        <taxon>Streptophyta</taxon>
        <taxon>Embryophyta</taxon>
        <taxon>Tracheophyta</taxon>
        <taxon>Spermatophyta</taxon>
        <taxon>Magnoliopsida</taxon>
        <taxon>eudicotyledons</taxon>
        <taxon>Gunneridae</taxon>
        <taxon>Pentapetalae</taxon>
        <taxon>rosids</taxon>
        <taxon>fabids</taxon>
        <taxon>Cucurbitales</taxon>
        <taxon>Cucurbitaceae</taxon>
        <taxon>Momordiceae</taxon>
        <taxon>Momordica</taxon>
    </lineage>
</organism>
<dbReference type="OrthoDB" id="408373at2759"/>
<dbReference type="AlphaFoldDB" id="A0A6J1E553"/>
<feature type="compositionally biased region" description="Pro residues" evidence="1">
    <location>
        <begin position="19"/>
        <end position="38"/>
    </location>
</feature>
<feature type="region of interest" description="Disordered" evidence="1">
    <location>
        <begin position="17"/>
        <end position="43"/>
    </location>
</feature>
<dbReference type="RefSeq" id="XP_022159836.1">
    <property type="nucleotide sequence ID" value="XM_022304144.1"/>
</dbReference>
<dbReference type="InterPro" id="IPR014729">
    <property type="entry name" value="Rossmann-like_a/b/a_fold"/>
</dbReference>
<evidence type="ECO:0000313" key="3">
    <source>
        <dbReference type="Proteomes" id="UP000504603"/>
    </source>
</evidence>
<dbReference type="Gene3D" id="3.40.50.620">
    <property type="entry name" value="HUPs"/>
    <property type="match status" value="1"/>
</dbReference>
<feature type="domain" description="Photolyase/cryptochrome alpha/beta" evidence="2">
    <location>
        <begin position="52"/>
        <end position="182"/>
    </location>
</feature>
<dbReference type="GeneID" id="111026138"/>
<evidence type="ECO:0000313" key="4">
    <source>
        <dbReference type="RefSeq" id="XP_022159836.1"/>
    </source>
</evidence>
<dbReference type="SUPFAM" id="SSF53474">
    <property type="entry name" value="alpha/beta-Hydrolases"/>
    <property type="match status" value="1"/>
</dbReference>
<keyword evidence="3" id="KW-1185">Reference proteome</keyword>
<dbReference type="Pfam" id="PF12697">
    <property type="entry name" value="Abhydrolase_6"/>
    <property type="match status" value="1"/>
</dbReference>
<sequence length="696" mass="78304">MFIFNFPHSASIRFTTNPIPFPTPPRRCSSSPPPPRPALPRHRSTAHSEIGGVAVLWFKHDLRIDDHPALHAASHFPALLPLYIFDSRILSRFSNEMLEFLLLALEALRRSLRDRGLDLLIRFGDAESVLRELVIEVKATHIFAEEEVEHELCVLMDNVSQALANLTESPNLTISRTPFYDVKSLEALPASYDEFRKLQLPVSPPLSSPTLPCSKLELNWGTMPAFDALKEFINSNQLYKSREDWNLMKNTAAEAILRAKFFKEGSNGNSLSSRSTRSERMYKSIFSIQRGMDFQRGGAEGVLNALSAYIRYNEGTARDDWQILHEMVRNSESRDGSSFIKLFGPAIDLGIISRRRVHYEAIKYEKERNAGFLSPFGYSAGTVAAVVDAVLSSEWYWLMGLKSKGRCTGSHSIRNWRWNGFLVQYTVVGCEGPAILLVHGFGAFLEHFRHNVHGIAEGGNQVWAITLLGFGRSEKPNIVYTELLWAEFLRDFIIEVVGRPVHLVGNSIGGYIVAIVSCLWPSLVKSIVLINSAGSVIPGYSFLPFNKERQVSVAARLGARLLLFYLRLKTKDIVRNCYPTRTERSDNWLISEMLRASKDPGGLVVLESIFSFDLSVPLNYLLEGFEERVLIIQGMKDPIYNSKSMLGMLKEHCGGVIIKELDAGHCPHDELPEEVNSILCEWMVRVESKAKAGTIL</sequence>
<dbReference type="InterPro" id="IPR000073">
    <property type="entry name" value="AB_hydrolase_1"/>
</dbReference>
<gene>
    <name evidence="4" type="primary">LOC111026138</name>
</gene>
<evidence type="ECO:0000259" key="2">
    <source>
        <dbReference type="PROSITE" id="PS51645"/>
    </source>
</evidence>
<evidence type="ECO:0000256" key="1">
    <source>
        <dbReference type="SAM" id="MobiDB-lite"/>
    </source>
</evidence>
<name>A0A6J1E553_MOMCH</name>
<dbReference type="Pfam" id="PF00875">
    <property type="entry name" value="DNA_photolyase"/>
    <property type="match status" value="1"/>
</dbReference>